<accession>A0A2P8DJL6</accession>
<proteinExistence type="predicted"/>
<dbReference type="Gene3D" id="2.30.42.10">
    <property type="match status" value="1"/>
</dbReference>
<dbReference type="InterPro" id="IPR020568">
    <property type="entry name" value="Ribosomal_Su5_D2-typ_SF"/>
</dbReference>
<keyword evidence="3" id="KW-1185">Reference proteome</keyword>
<organism evidence="2 3">
    <name type="scientific">Murinocardiopsis flavida</name>
    <dbReference type="NCBI Taxonomy" id="645275"/>
    <lineage>
        <taxon>Bacteria</taxon>
        <taxon>Bacillati</taxon>
        <taxon>Actinomycetota</taxon>
        <taxon>Actinomycetes</taxon>
        <taxon>Streptosporangiales</taxon>
        <taxon>Nocardiopsidaceae</taxon>
        <taxon>Murinocardiopsis</taxon>
    </lineage>
</organism>
<dbReference type="Pfam" id="PF13180">
    <property type="entry name" value="PDZ_2"/>
    <property type="match status" value="1"/>
</dbReference>
<dbReference type="InterPro" id="IPR036034">
    <property type="entry name" value="PDZ_sf"/>
</dbReference>
<dbReference type="GO" id="GO:0004176">
    <property type="term" value="F:ATP-dependent peptidase activity"/>
    <property type="evidence" value="ECO:0007669"/>
    <property type="project" value="InterPro"/>
</dbReference>
<dbReference type="EMBL" id="PYGA01000008">
    <property type="protein sequence ID" value="PSK97394.1"/>
    <property type="molecule type" value="Genomic_DNA"/>
</dbReference>
<sequence length="351" mass="36779">MFRRVMTLLVSSALLVGLAVGGLLLPVPYLVASPGLSLNTLGEDDEGERIIQVDGRKSYEHKGGLSMVTVQYVGGPGARVDLFTALSAWLSPRDAVLPEEAIFPPGQSMDDISEEQSLQMDDSQSKAIAAALTQLDIDYGVQPVVADVDPELPAHGKLKAGDVITEVDGAQVDGVKQTVGKVSDREPGDPVEMTVERKGAPKDVRIDTAESDDGTAVVGVMLRDDMDFPFEVDVSVGNVGGPSAGMMFALGIMDHLSSEGLTGGHAIAGTGTIEPDGKVGGVSGVEQKMVSAQREGAEYFFVASESCDLTFDSAATGEIEVVKIDKLDDAVDALADIRGGDTDDLPRCTQK</sequence>
<dbReference type="Pfam" id="PF05362">
    <property type="entry name" value="Lon_C"/>
    <property type="match status" value="1"/>
</dbReference>
<comment type="caution">
    <text evidence="2">The sequence shown here is derived from an EMBL/GenBank/DDBJ whole genome shotgun (WGS) entry which is preliminary data.</text>
</comment>
<evidence type="ECO:0000313" key="3">
    <source>
        <dbReference type="Proteomes" id="UP000240542"/>
    </source>
</evidence>
<dbReference type="InterPro" id="IPR014721">
    <property type="entry name" value="Ribsml_uS5_D2-typ_fold_subgr"/>
</dbReference>
<dbReference type="InterPro" id="IPR001478">
    <property type="entry name" value="PDZ"/>
</dbReference>
<name>A0A2P8DJL6_9ACTN</name>
<feature type="domain" description="PDZ" evidence="1">
    <location>
        <begin position="144"/>
        <end position="199"/>
    </location>
</feature>
<dbReference type="OrthoDB" id="2356897at2"/>
<evidence type="ECO:0000313" key="2">
    <source>
        <dbReference type="EMBL" id="PSK97394.1"/>
    </source>
</evidence>
<protein>
    <submittedName>
        <fullName evidence="2">PDZ domain-containing protein</fullName>
    </submittedName>
</protein>
<dbReference type="InterPro" id="IPR008269">
    <property type="entry name" value="Lon_proteolytic"/>
</dbReference>
<dbReference type="PROSITE" id="PS50106">
    <property type="entry name" value="PDZ"/>
    <property type="match status" value="1"/>
</dbReference>
<dbReference type="GO" id="GO:0004252">
    <property type="term" value="F:serine-type endopeptidase activity"/>
    <property type="evidence" value="ECO:0007669"/>
    <property type="project" value="InterPro"/>
</dbReference>
<dbReference type="SUPFAM" id="SSF54211">
    <property type="entry name" value="Ribosomal protein S5 domain 2-like"/>
    <property type="match status" value="1"/>
</dbReference>
<dbReference type="Gene3D" id="3.30.230.10">
    <property type="match status" value="1"/>
</dbReference>
<dbReference type="Proteomes" id="UP000240542">
    <property type="component" value="Unassembled WGS sequence"/>
</dbReference>
<evidence type="ECO:0000259" key="1">
    <source>
        <dbReference type="PROSITE" id="PS50106"/>
    </source>
</evidence>
<dbReference type="AlphaFoldDB" id="A0A2P8DJL6"/>
<dbReference type="RefSeq" id="WP_106583287.1">
    <property type="nucleotide sequence ID" value="NZ_PYGA01000008.1"/>
</dbReference>
<dbReference type="GO" id="GO:0006508">
    <property type="term" value="P:proteolysis"/>
    <property type="evidence" value="ECO:0007669"/>
    <property type="project" value="InterPro"/>
</dbReference>
<dbReference type="SUPFAM" id="SSF50156">
    <property type="entry name" value="PDZ domain-like"/>
    <property type="match status" value="1"/>
</dbReference>
<reference evidence="2 3" key="1">
    <citation type="submission" date="2018-03" db="EMBL/GenBank/DDBJ databases">
        <title>Genomic Encyclopedia of Archaeal and Bacterial Type Strains, Phase II (KMG-II): from individual species to whole genera.</title>
        <authorList>
            <person name="Goeker M."/>
        </authorList>
    </citation>
    <scope>NUCLEOTIDE SEQUENCE [LARGE SCALE GENOMIC DNA]</scope>
    <source>
        <strain evidence="2 3">DSM 45312</strain>
    </source>
</reference>
<gene>
    <name evidence="2" type="ORF">CLV63_108112</name>
</gene>